<gene>
    <name evidence="1" type="ORF">CEXT_759351</name>
</gene>
<comment type="caution">
    <text evidence="1">The sequence shown here is derived from an EMBL/GenBank/DDBJ whole genome shotgun (WGS) entry which is preliminary data.</text>
</comment>
<dbReference type="Proteomes" id="UP001054945">
    <property type="component" value="Unassembled WGS sequence"/>
</dbReference>
<name>A0AAV4NTS5_CAEEX</name>
<accession>A0AAV4NTS5</accession>
<evidence type="ECO:0000313" key="2">
    <source>
        <dbReference type="Proteomes" id="UP001054945"/>
    </source>
</evidence>
<proteinExistence type="predicted"/>
<evidence type="ECO:0000313" key="1">
    <source>
        <dbReference type="EMBL" id="GIX88330.1"/>
    </source>
</evidence>
<dbReference type="EMBL" id="BPLR01021311">
    <property type="protein sequence ID" value="GIX88330.1"/>
    <property type="molecule type" value="Genomic_DNA"/>
</dbReference>
<dbReference type="AlphaFoldDB" id="A0AAV4NTS5"/>
<protein>
    <submittedName>
        <fullName evidence="1">Uncharacterized protein</fullName>
    </submittedName>
</protein>
<sequence>MGNVVSLRMCRSENHIRNFITIAGEIPNMVTPEPQIKSSAMDSCSKNFLKVKVNFVIQSNYYIVLTCVFETCTIKSQAEQLAIFERKDLRCIFGGVNENGLRIQ</sequence>
<keyword evidence="2" id="KW-1185">Reference proteome</keyword>
<reference evidence="1 2" key="1">
    <citation type="submission" date="2021-06" db="EMBL/GenBank/DDBJ databases">
        <title>Caerostris extrusa draft genome.</title>
        <authorList>
            <person name="Kono N."/>
            <person name="Arakawa K."/>
        </authorList>
    </citation>
    <scope>NUCLEOTIDE SEQUENCE [LARGE SCALE GENOMIC DNA]</scope>
</reference>
<organism evidence="1 2">
    <name type="scientific">Caerostris extrusa</name>
    <name type="common">Bark spider</name>
    <name type="synonym">Caerostris bankana</name>
    <dbReference type="NCBI Taxonomy" id="172846"/>
    <lineage>
        <taxon>Eukaryota</taxon>
        <taxon>Metazoa</taxon>
        <taxon>Ecdysozoa</taxon>
        <taxon>Arthropoda</taxon>
        <taxon>Chelicerata</taxon>
        <taxon>Arachnida</taxon>
        <taxon>Araneae</taxon>
        <taxon>Araneomorphae</taxon>
        <taxon>Entelegynae</taxon>
        <taxon>Araneoidea</taxon>
        <taxon>Araneidae</taxon>
        <taxon>Caerostris</taxon>
    </lineage>
</organism>